<name>A0ABW4R0E2_9BACT</name>
<feature type="domain" description="TonB-dependent receptor-like beta-barrel" evidence="11">
    <location>
        <begin position="425"/>
        <end position="892"/>
    </location>
</feature>
<evidence type="ECO:0000256" key="7">
    <source>
        <dbReference type="ARBA" id="ARBA00023237"/>
    </source>
</evidence>
<dbReference type="SUPFAM" id="SSF49464">
    <property type="entry name" value="Carboxypeptidase regulatory domain-like"/>
    <property type="match status" value="1"/>
</dbReference>
<dbReference type="PROSITE" id="PS52016">
    <property type="entry name" value="TONB_DEPENDENT_REC_3"/>
    <property type="match status" value="1"/>
</dbReference>
<dbReference type="InterPro" id="IPR023996">
    <property type="entry name" value="TonB-dep_OMP_SusC/RagA"/>
</dbReference>
<accession>A0ABW4R0E2</accession>
<dbReference type="Gene3D" id="2.170.130.10">
    <property type="entry name" value="TonB-dependent receptor, plug domain"/>
    <property type="match status" value="1"/>
</dbReference>
<evidence type="ECO:0000256" key="5">
    <source>
        <dbReference type="ARBA" id="ARBA00023077"/>
    </source>
</evidence>
<keyword evidence="6 8" id="KW-0472">Membrane</keyword>
<evidence type="ECO:0000313" key="14">
    <source>
        <dbReference type="Proteomes" id="UP001597197"/>
    </source>
</evidence>
<comment type="caution">
    <text evidence="13">The sequence shown here is derived from an EMBL/GenBank/DDBJ whole genome shotgun (WGS) entry which is preliminary data.</text>
</comment>
<dbReference type="EMBL" id="JBHUFD010000018">
    <property type="protein sequence ID" value="MFD1875085.1"/>
    <property type="molecule type" value="Genomic_DNA"/>
</dbReference>
<keyword evidence="4 8" id="KW-0812">Transmembrane</keyword>
<dbReference type="InterPro" id="IPR023997">
    <property type="entry name" value="TonB-dep_OMP_SusC/RagA_CS"/>
</dbReference>
<keyword evidence="5 9" id="KW-0798">TonB box</keyword>
<dbReference type="InterPro" id="IPR000531">
    <property type="entry name" value="Beta-barrel_TonB"/>
</dbReference>
<evidence type="ECO:0000256" key="6">
    <source>
        <dbReference type="ARBA" id="ARBA00023136"/>
    </source>
</evidence>
<dbReference type="InterPro" id="IPR012910">
    <property type="entry name" value="Plug_dom"/>
</dbReference>
<reference evidence="14" key="1">
    <citation type="journal article" date="2019" name="Int. J. Syst. Evol. Microbiol.">
        <title>The Global Catalogue of Microorganisms (GCM) 10K type strain sequencing project: providing services to taxonomists for standard genome sequencing and annotation.</title>
        <authorList>
            <consortium name="The Broad Institute Genomics Platform"/>
            <consortium name="The Broad Institute Genome Sequencing Center for Infectious Disease"/>
            <person name="Wu L."/>
            <person name="Ma J."/>
        </authorList>
    </citation>
    <scope>NUCLEOTIDE SEQUENCE [LARGE SCALE GENOMIC DNA]</scope>
    <source>
        <strain evidence="14">CGMCC 1.15795</strain>
    </source>
</reference>
<keyword evidence="14" id="KW-1185">Reference proteome</keyword>
<dbReference type="Pfam" id="PF00593">
    <property type="entry name" value="TonB_dep_Rec_b-barrel"/>
    <property type="match status" value="1"/>
</dbReference>
<evidence type="ECO:0000256" key="10">
    <source>
        <dbReference type="SAM" id="SignalP"/>
    </source>
</evidence>
<evidence type="ECO:0000256" key="3">
    <source>
        <dbReference type="ARBA" id="ARBA00022452"/>
    </source>
</evidence>
<comment type="similarity">
    <text evidence="8 9">Belongs to the TonB-dependent receptor family.</text>
</comment>
<comment type="subcellular location">
    <subcellularLocation>
        <location evidence="1 8">Cell outer membrane</location>
        <topology evidence="1 8">Multi-pass membrane protein</topology>
    </subcellularLocation>
</comment>
<protein>
    <submittedName>
        <fullName evidence="13">SusC/RagA family TonB-linked outer membrane protein</fullName>
    </submittedName>
</protein>
<dbReference type="InterPro" id="IPR039426">
    <property type="entry name" value="TonB-dep_rcpt-like"/>
</dbReference>
<organism evidence="13 14">
    <name type="scientific">Hymenobacter bucti</name>
    <dbReference type="NCBI Taxonomy" id="1844114"/>
    <lineage>
        <taxon>Bacteria</taxon>
        <taxon>Pseudomonadati</taxon>
        <taxon>Bacteroidota</taxon>
        <taxon>Cytophagia</taxon>
        <taxon>Cytophagales</taxon>
        <taxon>Hymenobacteraceae</taxon>
        <taxon>Hymenobacter</taxon>
    </lineage>
</organism>
<dbReference type="Gene3D" id="2.60.40.1120">
    <property type="entry name" value="Carboxypeptidase-like, regulatory domain"/>
    <property type="match status" value="1"/>
</dbReference>
<dbReference type="InterPro" id="IPR036942">
    <property type="entry name" value="Beta-barrel_TonB_sf"/>
</dbReference>
<gene>
    <name evidence="13" type="ORF">ACFSDX_21805</name>
</gene>
<keyword evidence="10" id="KW-0732">Signal</keyword>
<feature type="chain" id="PRO_5047069677" evidence="10">
    <location>
        <begin position="28"/>
        <end position="1052"/>
    </location>
</feature>
<dbReference type="SUPFAM" id="SSF56935">
    <property type="entry name" value="Porins"/>
    <property type="match status" value="1"/>
</dbReference>
<dbReference type="NCBIfam" id="TIGR04057">
    <property type="entry name" value="SusC_RagA_signa"/>
    <property type="match status" value="1"/>
</dbReference>
<feature type="signal peptide" evidence="10">
    <location>
        <begin position="1"/>
        <end position="27"/>
    </location>
</feature>
<dbReference type="RefSeq" id="WP_382319627.1">
    <property type="nucleotide sequence ID" value="NZ_JBHUIA010000004.1"/>
</dbReference>
<keyword evidence="7 8" id="KW-0998">Cell outer membrane</keyword>
<evidence type="ECO:0000313" key="13">
    <source>
        <dbReference type="EMBL" id="MFD1875085.1"/>
    </source>
</evidence>
<dbReference type="Proteomes" id="UP001597197">
    <property type="component" value="Unassembled WGS sequence"/>
</dbReference>
<dbReference type="Gene3D" id="2.40.170.20">
    <property type="entry name" value="TonB-dependent receptor, beta-barrel domain"/>
    <property type="match status" value="1"/>
</dbReference>
<dbReference type="InterPro" id="IPR008969">
    <property type="entry name" value="CarboxyPept-like_regulatory"/>
</dbReference>
<evidence type="ECO:0000256" key="8">
    <source>
        <dbReference type="PROSITE-ProRule" id="PRU01360"/>
    </source>
</evidence>
<evidence type="ECO:0000259" key="12">
    <source>
        <dbReference type="Pfam" id="PF07715"/>
    </source>
</evidence>
<evidence type="ECO:0000256" key="1">
    <source>
        <dbReference type="ARBA" id="ARBA00004571"/>
    </source>
</evidence>
<evidence type="ECO:0000256" key="4">
    <source>
        <dbReference type="ARBA" id="ARBA00022692"/>
    </source>
</evidence>
<evidence type="ECO:0000259" key="11">
    <source>
        <dbReference type="Pfam" id="PF00593"/>
    </source>
</evidence>
<dbReference type="InterPro" id="IPR037066">
    <property type="entry name" value="Plug_dom_sf"/>
</dbReference>
<dbReference type="NCBIfam" id="TIGR04056">
    <property type="entry name" value="OMP_RagA_SusC"/>
    <property type="match status" value="1"/>
</dbReference>
<evidence type="ECO:0000256" key="2">
    <source>
        <dbReference type="ARBA" id="ARBA00022448"/>
    </source>
</evidence>
<feature type="domain" description="TonB-dependent receptor plug" evidence="12">
    <location>
        <begin position="133"/>
        <end position="239"/>
    </location>
</feature>
<dbReference type="Pfam" id="PF13715">
    <property type="entry name" value="CarbopepD_reg_2"/>
    <property type="match status" value="1"/>
</dbReference>
<keyword evidence="3 8" id="KW-1134">Transmembrane beta strand</keyword>
<keyword evidence="2 8" id="KW-0813">Transport</keyword>
<dbReference type="Pfam" id="PF07715">
    <property type="entry name" value="Plug"/>
    <property type="match status" value="1"/>
</dbReference>
<evidence type="ECO:0000256" key="9">
    <source>
        <dbReference type="RuleBase" id="RU003357"/>
    </source>
</evidence>
<proteinExistence type="inferred from homology"/>
<sequence length="1052" mass="113069">MRKSIPKLRRLAVPVALGCLSLQPILASPLATTSSSHLAPVAGPVSGRIVDEKGAGLPGVNVIVKGTTVGTQTDVDGRYTIQAPDGATLVFSFVGYASQEVAVGGRATVDVALAPDAKSLSDVVVVGYLAQDRQNVSSAVASVDVKESTKQPVPTITQAIQGQVAGVQVTGSGGPGEAPVVIIRGAGSAGNSSSAPLYVIDGLWTDNIRDLNPNDIATLNVLKDASSTAIYGARGANGVIQITTKKGKSGTPTIGLNAYMGFDRVSKRYQLTNASQWADRAVQAYANAGINPLAAGQNSLAGAVKGPGGAFNPNVDTDWQKEFFQTGKVEDYNVSFSGGTSGENVGSNYLISGEYFHQEGIVKGPDFKRYSLRLNSGMTKGRFRFQENAQLTHINTTLLNGAPFIDVLTILPSVPVYDPANLGGYGTGSTTQNTFATNPIGAQQLLRRTQSDNRLAGNMTFDYSIFDFLTYRLNLAMDGHMYSNSDAQKLGILRQNTTIPASYLSEYQGYDVFLMAENTLNFNKTFGDHHVNVLAGYSERYYDYHQTTAQTQGFTPTPQYYFQLSAGQTVGVVQGTEGVITNRSYFSQATYDYKNRYLVSGSFRRDGSSRFIEKNRFGNFGAASLGYRISEEDFFKNALPVVNNLKLRASYGIIGNDQLTGDYYGGYLPTPNINQNVNYVLGNGQVITNGRSQTVLASPDLQWEERRTKDAGLDLSILDNHLTFTADYYISETRKALAPVVVPIYTGSFGTVFQNAGNIENRGLELALGYQNVKGGFTYSINGNITTLRNRVTALPNEGQTLVDAQGVTSTSVGTSLGQFFLIPMAGIFQSQDEVANYKSASGTVIQPYASAGDVKYTDTNGDGKIDTNDRVHTGSAFPTLQYGLNLSLGYKGFDLSIFGQGVHGNQIFNNAKVALESYNGPTNYEVNVQPWTTDNHSNSVPRALQGGSADPNLAQAASQNALYNTTRWLESGSYLRLKNVQLGYTFGKNTLGWAPAIASLRVYVTGRNLVTFTKYSGYDPEIIGTGYFGRGVDNSAYPNVRTFTGGIQATF</sequence>